<dbReference type="EMBL" id="QMFZ01000007">
    <property type="protein sequence ID" value="RBB40344.1"/>
    <property type="molecule type" value="Genomic_DNA"/>
</dbReference>
<comment type="caution">
    <text evidence="2">The sequence shown here is derived from an EMBL/GenBank/DDBJ whole genome shotgun (WGS) entry which is preliminary data.</text>
</comment>
<organism evidence="2 3">
    <name type="scientific">Burkholderia reimsis</name>
    <dbReference type="NCBI Taxonomy" id="2234132"/>
    <lineage>
        <taxon>Bacteria</taxon>
        <taxon>Pseudomonadati</taxon>
        <taxon>Pseudomonadota</taxon>
        <taxon>Betaproteobacteria</taxon>
        <taxon>Burkholderiales</taxon>
        <taxon>Burkholderiaceae</taxon>
        <taxon>Burkholderia</taxon>
    </lineage>
</organism>
<dbReference type="Proteomes" id="UP000252458">
    <property type="component" value="Unassembled WGS sequence"/>
</dbReference>
<dbReference type="RefSeq" id="WP_113045399.1">
    <property type="nucleotide sequence ID" value="NZ_QMFZ01000007.1"/>
</dbReference>
<name>A0A365QXB5_9BURK</name>
<gene>
    <name evidence="2" type="ORF">DPV79_10715</name>
</gene>
<evidence type="ECO:0000313" key="3">
    <source>
        <dbReference type="Proteomes" id="UP000252458"/>
    </source>
</evidence>
<keyword evidence="3" id="KW-1185">Reference proteome</keyword>
<accession>A0A365QXB5</accession>
<dbReference type="AlphaFoldDB" id="A0A365QXB5"/>
<evidence type="ECO:0000256" key="1">
    <source>
        <dbReference type="SAM" id="MobiDB-lite"/>
    </source>
</evidence>
<protein>
    <submittedName>
        <fullName evidence="2">Uncharacterized protein</fullName>
    </submittedName>
</protein>
<feature type="region of interest" description="Disordered" evidence="1">
    <location>
        <begin position="43"/>
        <end position="68"/>
    </location>
</feature>
<sequence length="68" mass="7769">MNGTSTRNDAQVALRVDQLKKNFGRHEVPKGVTLDALEDKVIDDDRTPDQSFGRSRSARFRPFISNHR</sequence>
<evidence type="ECO:0000313" key="2">
    <source>
        <dbReference type="EMBL" id="RBB40344.1"/>
    </source>
</evidence>
<proteinExistence type="predicted"/>
<reference evidence="2 3" key="1">
    <citation type="submission" date="2018-06" db="EMBL/GenBank/DDBJ databases">
        <title>Draft genome sequence of Burkholderia reimsis strain BE51 isolated from a French agricultural soil.</title>
        <authorList>
            <person name="Esmaeel Q."/>
        </authorList>
    </citation>
    <scope>NUCLEOTIDE SEQUENCE [LARGE SCALE GENOMIC DNA]</scope>
    <source>
        <strain evidence="2 3">BE51</strain>
    </source>
</reference>